<keyword evidence="2" id="KW-1185">Reference proteome</keyword>
<gene>
    <name evidence="1" type="primary">SGK2</name>
    <name evidence="1" type="ORF">EV182_005865</name>
</gene>
<sequence length="458" mass="51701">GSYGKVMLARHKDSGRVYAIKVIPKAKLIDRPNEIRRVMSERRVLEQTVEHPFLVGLQYAFQTRDKLYFCINYVNGGELFFHLQRERRFPENRARFYAAEITSALGYLHSINIVYRDLKPENCLLDARGHLRIVDFGLAKEVHPEEEEGGFMGSGTTSTFCGTPEYLAPEVITRQKYGKEVDWYCMGAVLYEMLTGLPPFYTTNSTEMYNRILYEPLRFPSHVSTLSRDFISRLMERNPKYRLGYGMMGTEHIKSHIFYYGIDWGKVYRMEYQPPFVPDVTSVFDLSNIDPEFKNEPIPESILKEGTVNIMAEADAAAIAAAATAVTTNDRDGSIFTSGTVPLYGTNEYLFDSNGRRKDSGVGDGTYHLASSQGLAAFPSPLPTPGASHFFSNKDSAMFLSHHHGQVGNHQSTMAHGSYRDDHSQVESATNAFKGFSFVSPFADDDDDNDDEQLFNGM</sequence>
<feature type="non-terminal residue" evidence="1">
    <location>
        <position position="1"/>
    </location>
</feature>
<dbReference type="EC" id="2.7.11.1" evidence="1"/>
<proteinExistence type="predicted"/>
<reference evidence="1" key="1">
    <citation type="submission" date="2022-06" db="EMBL/GenBank/DDBJ databases">
        <title>Phylogenomic reconstructions and comparative analyses of Kickxellomycotina fungi.</title>
        <authorList>
            <person name="Reynolds N.K."/>
            <person name="Stajich J.E."/>
            <person name="Barry K."/>
            <person name="Grigoriev I.V."/>
            <person name="Crous P."/>
            <person name="Smith M.E."/>
        </authorList>
    </citation>
    <scope>NUCLEOTIDE SEQUENCE</scope>
    <source>
        <strain evidence="1">RSA 2271</strain>
    </source>
</reference>
<keyword evidence="1" id="KW-0808">Transferase</keyword>
<dbReference type="EMBL" id="JAMZIH010007369">
    <property type="protein sequence ID" value="KAJ1673112.1"/>
    <property type="molecule type" value="Genomic_DNA"/>
</dbReference>
<accession>A0ACC1HAF2</accession>
<dbReference type="Proteomes" id="UP001145114">
    <property type="component" value="Unassembled WGS sequence"/>
</dbReference>
<evidence type="ECO:0000313" key="1">
    <source>
        <dbReference type="EMBL" id="KAJ1673112.1"/>
    </source>
</evidence>
<protein>
    <submittedName>
        <fullName evidence="1">Serine/threonine-protein kinase Sgk2</fullName>
        <ecNumber evidence="1">2.7.11.1</ecNumber>
    </submittedName>
</protein>
<evidence type="ECO:0000313" key="2">
    <source>
        <dbReference type="Proteomes" id="UP001145114"/>
    </source>
</evidence>
<keyword evidence="1" id="KW-0418">Kinase</keyword>
<comment type="caution">
    <text evidence="1">The sequence shown here is derived from an EMBL/GenBank/DDBJ whole genome shotgun (WGS) entry which is preliminary data.</text>
</comment>
<name>A0ACC1HAF2_9FUNG</name>
<organism evidence="1 2">
    <name type="scientific">Spiromyces aspiralis</name>
    <dbReference type="NCBI Taxonomy" id="68401"/>
    <lineage>
        <taxon>Eukaryota</taxon>
        <taxon>Fungi</taxon>
        <taxon>Fungi incertae sedis</taxon>
        <taxon>Zoopagomycota</taxon>
        <taxon>Kickxellomycotina</taxon>
        <taxon>Kickxellomycetes</taxon>
        <taxon>Kickxellales</taxon>
        <taxon>Kickxellaceae</taxon>
        <taxon>Spiromyces</taxon>
    </lineage>
</organism>